<evidence type="ECO:0000313" key="3">
    <source>
        <dbReference type="EMBL" id="NYE85907.1"/>
    </source>
</evidence>
<comment type="caution">
    <text evidence="3">The sequence shown here is derived from an EMBL/GenBank/DDBJ whole genome shotgun (WGS) entry which is preliminary data.</text>
</comment>
<evidence type="ECO:0000259" key="2">
    <source>
        <dbReference type="Pfam" id="PF25164"/>
    </source>
</evidence>
<evidence type="ECO:0000259" key="1">
    <source>
        <dbReference type="Pfam" id="PF06054"/>
    </source>
</evidence>
<gene>
    <name evidence="3" type="ORF">FHW18_005226</name>
</gene>
<dbReference type="RefSeq" id="WP_179590416.1">
    <property type="nucleotide sequence ID" value="NZ_JACBYR010000003.1"/>
</dbReference>
<keyword evidence="4" id="KW-1185">Reference proteome</keyword>
<dbReference type="Proteomes" id="UP000542125">
    <property type="component" value="Unassembled WGS sequence"/>
</dbReference>
<evidence type="ECO:0000313" key="4">
    <source>
        <dbReference type="Proteomes" id="UP000542125"/>
    </source>
</evidence>
<dbReference type="InterPro" id="IPR057253">
    <property type="entry name" value="CoiA-like_N"/>
</dbReference>
<organism evidence="3 4">
    <name type="scientific">Pigmentiphaga litoralis</name>
    <dbReference type="NCBI Taxonomy" id="516702"/>
    <lineage>
        <taxon>Bacteria</taxon>
        <taxon>Pseudomonadati</taxon>
        <taxon>Pseudomonadota</taxon>
        <taxon>Betaproteobacteria</taxon>
        <taxon>Burkholderiales</taxon>
        <taxon>Alcaligenaceae</taxon>
        <taxon>Pigmentiphaga</taxon>
    </lineage>
</organism>
<dbReference type="Pfam" id="PF25164">
    <property type="entry name" value="CoiA_N"/>
    <property type="match status" value="1"/>
</dbReference>
<feature type="domain" description="Competence protein CoiA nuclease-like" evidence="1">
    <location>
        <begin position="61"/>
        <end position="140"/>
    </location>
</feature>
<accession>A0A7Y9LPF9</accession>
<reference evidence="3 4" key="1">
    <citation type="submission" date="2020-07" db="EMBL/GenBank/DDBJ databases">
        <title>Genomic Encyclopedia of Type Strains, Phase IV (KMG-V): Genome sequencing to study the core and pangenomes of soil and plant-associated prokaryotes.</title>
        <authorList>
            <person name="Whitman W."/>
        </authorList>
    </citation>
    <scope>NUCLEOTIDE SEQUENCE [LARGE SCALE GENOMIC DNA]</scope>
    <source>
        <strain evidence="3 4">SAS40</strain>
    </source>
</reference>
<protein>
    <submittedName>
        <fullName evidence="3">Competence protein CoiA</fullName>
    </submittedName>
</protein>
<dbReference type="AlphaFoldDB" id="A0A7Y9LPF9"/>
<name>A0A7Y9LPF9_9BURK</name>
<sequence>MSLTAIRSTDQIKVEARQAQKDGGPYRCPGCGEGLTLKKGRVVTHHFAHRPPLTCAWGLGESAEHLEAKMAIHDALRADPAVTEVRLEAPVGDVAVADVLARIRGQWVAIEVQRSDLTAEQVARRTANCHALGVHVLWVALACPGLAGDRYSPRTWEKWLHFACYGRVYYWSHGQVVVPYHFDEHTLYVEPRHWFDRGDLRYGGGYERRSSRWRTPLQGRPAVISSHFQARRCPARRTKTMAVPACSLYIDRHPAWWTAAATV</sequence>
<dbReference type="Pfam" id="PF06054">
    <property type="entry name" value="CoiA_nuc"/>
    <property type="match status" value="1"/>
</dbReference>
<proteinExistence type="predicted"/>
<dbReference type="InterPro" id="IPR010330">
    <property type="entry name" value="CoiA_nuc"/>
</dbReference>
<dbReference type="EMBL" id="JACBYR010000003">
    <property type="protein sequence ID" value="NYE85907.1"/>
    <property type="molecule type" value="Genomic_DNA"/>
</dbReference>
<feature type="domain" description="Competence protein CoiA-like N-terminal" evidence="2">
    <location>
        <begin position="13"/>
        <end position="56"/>
    </location>
</feature>